<feature type="transmembrane region" description="Helical" evidence="1">
    <location>
        <begin position="73"/>
        <end position="93"/>
    </location>
</feature>
<feature type="transmembrane region" description="Helical" evidence="1">
    <location>
        <begin position="9"/>
        <end position="28"/>
    </location>
</feature>
<accession>A0ABT3HK87</accession>
<feature type="transmembrane region" description="Helical" evidence="1">
    <location>
        <begin position="34"/>
        <end position="53"/>
    </location>
</feature>
<evidence type="ECO:0000313" key="2">
    <source>
        <dbReference type="EMBL" id="MCW3160174.1"/>
    </source>
</evidence>
<evidence type="ECO:0000256" key="1">
    <source>
        <dbReference type="SAM" id="Phobius"/>
    </source>
</evidence>
<keyword evidence="1" id="KW-1133">Transmembrane helix</keyword>
<comment type="caution">
    <text evidence="2">The sequence shown here is derived from an EMBL/GenBank/DDBJ whole genome shotgun (WGS) entry which is preliminary data.</text>
</comment>
<reference evidence="2" key="1">
    <citation type="submission" date="2022-10" db="EMBL/GenBank/DDBJ databases">
        <title>Chryseobacterium babae sp. nov. isolated from the gut of the beetle Oryctes rhinoceros, and Chryseobacterium kimseyorum sp. nov., isolated from a stick insect rearing cage.</title>
        <authorList>
            <person name="Shelomi M."/>
            <person name="Han C.-J."/>
            <person name="Chen W.-M."/>
            <person name="Chen H.-K."/>
            <person name="Liaw S.-J."/>
            <person name="Muhle E."/>
            <person name="Clermont D."/>
        </authorList>
    </citation>
    <scope>NUCLEOTIDE SEQUENCE</scope>
    <source>
        <strain evidence="2">WLa1L2M3</strain>
    </source>
</reference>
<name>A0ABT3HK87_9FLAO</name>
<protein>
    <submittedName>
        <fullName evidence="2">Uncharacterized protein</fullName>
    </submittedName>
</protein>
<sequence>MKVKAKSTNVIWALVFAISFPISVFYLSKYNIQTSLALLIIAVNAILFVVFTAKQLQSIKSLDEVQIRIQLEAVSIAFILSLLVVMTFGMLRLVKTFKFEKIDSLYIFAMLILFYIFGLVISTRKYR</sequence>
<keyword evidence="1" id="KW-0472">Membrane</keyword>
<dbReference type="RefSeq" id="WP_264742131.1">
    <property type="nucleotide sequence ID" value="NZ_JAPDHV010000001.1"/>
</dbReference>
<keyword evidence="3" id="KW-1185">Reference proteome</keyword>
<proteinExistence type="predicted"/>
<feature type="transmembrane region" description="Helical" evidence="1">
    <location>
        <begin position="105"/>
        <end position="123"/>
    </location>
</feature>
<gene>
    <name evidence="2" type="ORF">OH806_02670</name>
</gene>
<evidence type="ECO:0000313" key="3">
    <source>
        <dbReference type="Proteomes" id="UP001163719"/>
    </source>
</evidence>
<dbReference type="EMBL" id="JAPDHV010000001">
    <property type="protein sequence ID" value="MCW3160174.1"/>
    <property type="molecule type" value="Genomic_DNA"/>
</dbReference>
<organism evidence="2 3">
    <name type="scientific">Chryseobacterium oryctis</name>
    <dbReference type="NCBI Taxonomy" id="2952618"/>
    <lineage>
        <taxon>Bacteria</taxon>
        <taxon>Pseudomonadati</taxon>
        <taxon>Bacteroidota</taxon>
        <taxon>Flavobacteriia</taxon>
        <taxon>Flavobacteriales</taxon>
        <taxon>Weeksellaceae</taxon>
        <taxon>Chryseobacterium group</taxon>
        <taxon>Chryseobacterium</taxon>
    </lineage>
</organism>
<keyword evidence="1" id="KW-0812">Transmembrane</keyword>
<dbReference type="Proteomes" id="UP001163719">
    <property type="component" value="Unassembled WGS sequence"/>
</dbReference>